<dbReference type="EMBL" id="BMAV01005621">
    <property type="protein sequence ID" value="GFY46796.1"/>
    <property type="molecule type" value="Genomic_DNA"/>
</dbReference>
<evidence type="ECO:0000313" key="2">
    <source>
        <dbReference type="Proteomes" id="UP000886998"/>
    </source>
</evidence>
<evidence type="ECO:0000313" key="1">
    <source>
        <dbReference type="EMBL" id="GFY46796.1"/>
    </source>
</evidence>
<dbReference type="AlphaFoldDB" id="A0A8X6X7I3"/>
<keyword evidence="2" id="KW-1185">Reference proteome</keyword>
<dbReference type="OrthoDB" id="10312228at2759"/>
<protein>
    <submittedName>
        <fullName evidence="1">Uncharacterized protein</fullName>
    </submittedName>
</protein>
<comment type="caution">
    <text evidence="1">The sequence shown here is derived from an EMBL/GenBank/DDBJ whole genome shotgun (WGS) entry which is preliminary data.</text>
</comment>
<reference evidence="1" key="1">
    <citation type="submission" date="2020-08" db="EMBL/GenBank/DDBJ databases">
        <title>Multicomponent nature underlies the extraordinary mechanical properties of spider dragline silk.</title>
        <authorList>
            <person name="Kono N."/>
            <person name="Nakamura H."/>
            <person name="Mori M."/>
            <person name="Yoshida Y."/>
            <person name="Ohtoshi R."/>
            <person name="Malay A.D."/>
            <person name="Moran D.A.P."/>
            <person name="Tomita M."/>
            <person name="Numata K."/>
            <person name="Arakawa K."/>
        </authorList>
    </citation>
    <scope>NUCLEOTIDE SEQUENCE</scope>
</reference>
<name>A0A8X6X7I3_9ARAC</name>
<gene>
    <name evidence="1" type="ORF">TNIN_243861</name>
</gene>
<proteinExistence type="predicted"/>
<dbReference type="Proteomes" id="UP000886998">
    <property type="component" value="Unassembled WGS sequence"/>
</dbReference>
<organism evidence="1 2">
    <name type="scientific">Trichonephila inaurata madagascariensis</name>
    <dbReference type="NCBI Taxonomy" id="2747483"/>
    <lineage>
        <taxon>Eukaryota</taxon>
        <taxon>Metazoa</taxon>
        <taxon>Ecdysozoa</taxon>
        <taxon>Arthropoda</taxon>
        <taxon>Chelicerata</taxon>
        <taxon>Arachnida</taxon>
        <taxon>Araneae</taxon>
        <taxon>Araneomorphae</taxon>
        <taxon>Entelegynae</taxon>
        <taxon>Araneoidea</taxon>
        <taxon>Nephilidae</taxon>
        <taxon>Trichonephila</taxon>
        <taxon>Trichonephila inaurata</taxon>
    </lineage>
</organism>
<sequence length="112" mass="12472">MCNTIYENFHLTKREDSAPNVVIPNKTSAEWLPLGGSSSKEIKERKKGALKFYEGAESANPLSIPTSLFWAGNESVSPAELILEMATPPQTTPLNRSNKEFTSPMLQCWGKW</sequence>
<accession>A0A8X6X7I3</accession>